<keyword evidence="3" id="KW-1185">Reference proteome</keyword>
<organism evidence="2 3">
    <name type="scientific">Camellia sinensis var. sinensis</name>
    <name type="common">China tea</name>
    <dbReference type="NCBI Taxonomy" id="542762"/>
    <lineage>
        <taxon>Eukaryota</taxon>
        <taxon>Viridiplantae</taxon>
        <taxon>Streptophyta</taxon>
        <taxon>Embryophyta</taxon>
        <taxon>Tracheophyta</taxon>
        <taxon>Spermatophyta</taxon>
        <taxon>Magnoliopsida</taxon>
        <taxon>eudicotyledons</taxon>
        <taxon>Gunneridae</taxon>
        <taxon>Pentapetalae</taxon>
        <taxon>asterids</taxon>
        <taxon>Ericales</taxon>
        <taxon>Theaceae</taxon>
        <taxon>Camellia</taxon>
    </lineage>
</organism>
<dbReference type="PANTHER" id="PTHR46162">
    <property type="entry name" value="TRAF-LIKE FAMILY PROTEIN"/>
    <property type="match status" value="1"/>
</dbReference>
<protein>
    <recommendedName>
        <fullName evidence="1">MATH domain-containing protein</fullName>
    </recommendedName>
</protein>
<reference evidence="2 3" key="1">
    <citation type="journal article" date="2018" name="Proc. Natl. Acad. Sci. U.S.A.">
        <title>Draft genome sequence of Camellia sinensis var. sinensis provides insights into the evolution of the tea genome and tea quality.</title>
        <authorList>
            <person name="Wei C."/>
            <person name="Yang H."/>
            <person name="Wang S."/>
            <person name="Zhao J."/>
            <person name="Liu C."/>
            <person name="Gao L."/>
            <person name="Xia E."/>
            <person name="Lu Y."/>
            <person name="Tai Y."/>
            <person name="She G."/>
            <person name="Sun J."/>
            <person name="Cao H."/>
            <person name="Tong W."/>
            <person name="Gao Q."/>
            <person name="Li Y."/>
            <person name="Deng W."/>
            <person name="Jiang X."/>
            <person name="Wang W."/>
            <person name="Chen Q."/>
            <person name="Zhang S."/>
            <person name="Li H."/>
            <person name="Wu J."/>
            <person name="Wang P."/>
            <person name="Li P."/>
            <person name="Shi C."/>
            <person name="Zheng F."/>
            <person name="Jian J."/>
            <person name="Huang B."/>
            <person name="Shan D."/>
            <person name="Shi M."/>
            <person name="Fang C."/>
            <person name="Yue Y."/>
            <person name="Li F."/>
            <person name="Li D."/>
            <person name="Wei S."/>
            <person name="Han B."/>
            <person name="Jiang C."/>
            <person name="Yin Y."/>
            <person name="Xia T."/>
            <person name="Zhang Z."/>
            <person name="Bennetzen J.L."/>
            <person name="Zhao S."/>
            <person name="Wan X."/>
        </authorList>
    </citation>
    <scope>NUCLEOTIDE SEQUENCE [LARGE SCALE GENOMIC DNA]</scope>
    <source>
        <strain evidence="3">cv. Shuchazao</strain>
        <tissue evidence="2">Leaf</tissue>
    </source>
</reference>
<dbReference type="PROSITE" id="PS50144">
    <property type="entry name" value="MATH"/>
    <property type="match status" value="2"/>
</dbReference>
<evidence type="ECO:0000313" key="2">
    <source>
        <dbReference type="EMBL" id="THF94327.1"/>
    </source>
</evidence>
<evidence type="ECO:0000313" key="3">
    <source>
        <dbReference type="Proteomes" id="UP000306102"/>
    </source>
</evidence>
<dbReference type="SUPFAM" id="SSF49599">
    <property type="entry name" value="TRAF domain-like"/>
    <property type="match status" value="2"/>
</dbReference>
<dbReference type="InterPro" id="IPR008974">
    <property type="entry name" value="TRAF-like"/>
</dbReference>
<dbReference type="AlphaFoldDB" id="A0A4S4CXE9"/>
<evidence type="ECO:0000259" key="1">
    <source>
        <dbReference type="PROSITE" id="PS50144"/>
    </source>
</evidence>
<dbReference type="PANTHER" id="PTHR46162:SF40">
    <property type="entry name" value="TRAF-LIKE FAMILY PROTEIN"/>
    <property type="match status" value="1"/>
</dbReference>
<dbReference type="CDD" id="cd00121">
    <property type="entry name" value="MATH"/>
    <property type="match status" value="2"/>
</dbReference>
<accession>A0A4S4CXE9</accession>
<dbReference type="Gene3D" id="2.60.210.10">
    <property type="entry name" value="Apoptosis, Tumor Necrosis Factor Receptor Associated Protein 2, Chain A"/>
    <property type="match status" value="2"/>
</dbReference>
<dbReference type="InterPro" id="IPR002083">
    <property type="entry name" value="MATH/TRAF_dom"/>
</dbReference>
<name>A0A4S4CXE9_CAMSN</name>
<feature type="domain" description="MATH" evidence="1">
    <location>
        <begin position="33"/>
        <end position="172"/>
    </location>
</feature>
<comment type="caution">
    <text evidence="2">The sequence shown here is derived from an EMBL/GenBank/DDBJ whole genome shotgun (WGS) entry which is preliminary data.</text>
</comment>
<sequence>MDERIVLMDDKTCHPVPRDEETLVVRSIREMPPAHYTFKINSFSLLSTMLTRIGEEKHESDSFEAGGYLWRLSLYPYGRKERNADGYISLYLVIAETNTLPLGWEVNVIFKLFVYDQIQDKYLTFQADKGRVNRFHGMKTECGFAQLLSLNTFNNASNGYLIDDSCIFGAEVFVVKCTGKGECVSMVTLPDDNIFTWKIENFSTLFDEKYLSEAFTSGEHIWKLSINPRGVSNHRGEYLALNIHLVDHIPLPPGRKLYVEYRLCIRDQIHGQHEELTDNSWFAATVKSWTYKKFLLMTALLDPSRGFLLNDTLIVEGQIKVVSVVRNFS</sequence>
<feature type="domain" description="MATH" evidence="1">
    <location>
        <begin position="192"/>
        <end position="319"/>
    </location>
</feature>
<gene>
    <name evidence="2" type="ORF">TEA_004379</name>
</gene>
<dbReference type="SMART" id="SM00061">
    <property type="entry name" value="MATH"/>
    <property type="match status" value="2"/>
</dbReference>
<dbReference type="Pfam" id="PF22486">
    <property type="entry name" value="MATH_2"/>
    <property type="match status" value="2"/>
</dbReference>
<dbReference type="Proteomes" id="UP000306102">
    <property type="component" value="Unassembled WGS sequence"/>
</dbReference>
<proteinExistence type="predicted"/>
<dbReference type="STRING" id="542762.A0A4S4CXE9"/>
<dbReference type="EMBL" id="SDRB02013710">
    <property type="protein sequence ID" value="THF94327.1"/>
    <property type="molecule type" value="Genomic_DNA"/>
</dbReference>